<dbReference type="OrthoDB" id="9762933at2"/>
<keyword evidence="10 15" id="KW-0560">Oxidoreductase</keyword>
<evidence type="ECO:0000256" key="3">
    <source>
        <dbReference type="ARBA" id="ARBA00012274"/>
    </source>
</evidence>
<organism evidence="17 18">
    <name type="scientific">Paenibacillus oralis</name>
    <dbReference type="NCBI Taxonomy" id="2490856"/>
    <lineage>
        <taxon>Bacteria</taxon>
        <taxon>Bacillati</taxon>
        <taxon>Bacillota</taxon>
        <taxon>Bacilli</taxon>
        <taxon>Bacillales</taxon>
        <taxon>Paenibacillaceae</taxon>
        <taxon>Paenibacillus</taxon>
    </lineage>
</organism>
<evidence type="ECO:0000256" key="8">
    <source>
        <dbReference type="ARBA" id="ARBA00022813"/>
    </source>
</evidence>
<dbReference type="PANTHER" id="PTHR43371">
    <property type="entry name" value="VITAMIN B12-DEPENDENT RIBONUCLEOTIDE REDUCTASE"/>
    <property type="match status" value="1"/>
</dbReference>
<evidence type="ECO:0000256" key="2">
    <source>
        <dbReference type="ARBA" id="ARBA00007405"/>
    </source>
</evidence>
<dbReference type="NCBIfam" id="TIGR02504">
    <property type="entry name" value="NrdJ_Z"/>
    <property type="match status" value="1"/>
</dbReference>
<evidence type="ECO:0000256" key="12">
    <source>
        <dbReference type="ARBA" id="ARBA00023285"/>
    </source>
</evidence>
<evidence type="ECO:0000256" key="9">
    <source>
        <dbReference type="ARBA" id="ARBA00023000"/>
    </source>
</evidence>
<dbReference type="CDD" id="cd02888">
    <property type="entry name" value="RNR_II_dimer"/>
    <property type="match status" value="1"/>
</dbReference>
<dbReference type="GO" id="GO:0031419">
    <property type="term" value="F:cobalamin binding"/>
    <property type="evidence" value="ECO:0007669"/>
    <property type="project" value="UniProtKB-KW"/>
</dbReference>
<dbReference type="Proteomes" id="UP000267017">
    <property type="component" value="Unassembled WGS sequence"/>
</dbReference>
<sequence length="1021" mass="113150">MTYSFRNGVKPLFRVATERGFTVEVTKEHKMGVIRDGSIVTIPLRDLDVNDETLILLAEGMGEIPYVELPAKPYKRSEMSTTLNEAVELPKLLDERLAYLLGYFYGDGYVHWGRKNNWEAPKAIKMATADDHPEIRERLVEILRDLFGIEPVVEDGDGACKNVAFYSRLAVDWLEQNRMLKARSEEMRVPEPIFRSRASVMGAFVAGYFDADGCDRGAKGDYGIDSVSLGMLRDVQQLLAANGIMSHIGSTDRSRQGWRTIHRLVVTGAEFKDKMSRFIGHYQGIWDSTKPRISFRALTRGKDRLQADGQVALAERVEQLLTAVPDRIVSIEPIGLSEVFDFEVEDVHMLCGNGFYTSNSRRGALMLMINDWHPDLLDFITVKQTMGQVTNANLSVCVSNGFMKAVKEDLDWELVFPDTTYEDYTEVWDGDLEKWKAAGRGVVHYRTVKAREIWHTIIESAWKSAEPGVVFMEYYNQMSNSWYFNRIICTNPCGEQGLPGWGVCNLSAINLSKFYDEEKHDVAWEELAVTTRYSVRFLDNVIDKTPYHFEENEQNQKKERRVGLGSMGLAELMIKLNIRYGSPESLEFLDKLYGFIAREAYLASADIAAEKGSFPAFEADKYLQSGFMKGMTEVYPEVGGAVREKGIRNVTLITQAPTGSTGTMVGTSTGIEPYFAFKYYRQSRLGFDEQFVPIAQEWMDAHPGEELPDYFVTAMNLSAEDHIRVQAAIQRWVDSSISKTANCPADFTVEETKRLYELAFDLGCKGVTIYRDGSRDVQVLQTEKKEDKAGAKASEAETAIQEGAASAAAQMTVAGPSESLAAVQTAAGPTTASEGKYKRRPQVLHGATYKMNTPFGMAYITINDLNGTPGEIFLNVGKAGSDVFAMAEALGRVCSLFLRYGDHGEKVELLIKHLKGIGGTGAIGFGPNRVESIADAVAKALEIHVQNGPYGDHDPAPVAATVVPREEHNHGTTAEAQDGETHAHGSTAFASRDLCPSCGSASLINSEGCKTCANCGYSKCS</sequence>
<reference evidence="17 18" key="1">
    <citation type="submission" date="2018-11" db="EMBL/GenBank/DDBJ databases">
        <title>Genome sequencing of Paenibacillus sp. KCOM 3021 (= ChDC PVNT-B20).</title>
        <authorList>
            <person name="Kook J.-K."/>
            <person name="Park S.-N."/>
            <person name="Lim Y.K."/>
        </authorList>
    </citation>
    <scope>NUCLEOTIDE SEQUENCE [LARGE SCALE GENOMIC DNA]</scope>
    <source>
        <strain evidence="17 18">KCOM 3021</strain>
    </source>
</reference>
<dbReference type="GO" id="GO:0016539">
    <property type="term" value="P:intein-mediated protein splicing"/>
    <property type="evidence" value="ECO:0007669"/>
    <property type="project" value="InterPro"/>
</dbReference>
<dbReference type="Gene3D" id="2.170.16.10">
    <property type="entry name" value="Hedgehog/Intein (Hint) domain"/>
    <property type="match status" value="1"/>
</dbReference>
<dbReference type="Gene3D" id="3.10.28.10">
    <property type="entry name" value="Homing endonucleases"/>
    <property type="match status" value="1"/>
</dbReference>
<evidence type="ECO:0000256" key="10">
    <source>
        <dbReference type="ARBA" id="ARBA00023002"/>
    </source>
</evidence>
<comment type="similarity">
    <text evidence="2 15">Belongs to the ribonucleoside diphosphate reductase class-2 family.</text>
</comment>
<dbReference type="InterPro" id="IPR000788">
    <property type="entry name" value="RNR_lg_C"/>
</dbReference>
<keyword evidence="5 15" id="KW-0846">Cobalamin</keyword>
<comment type="caution">
    <text evidence="17">The sequence shown here is derived from an EMBL/GenBank/DDBJ whole genome shotgun (WGS) entry which is preliminary data.</text>
</comment>
<dbReference type="SUPFAM" id="SSF51294">
    <property type="entry name" value="Hedgehog/intein (Hint) domain"/>
    <property type="match status" value="1"/>
</dbReference>
<dbReference type="EMBL" id="RRCN01000001">
    <property type="protein sequence ID" value="RRJ67693.1"/>
    <property type="molecule type" value="Genomic_DNA"/>
</dbReference>
<comment type="function">
    <text evidence="13 15">Catalyzes the reduction of ribonucleotides to deoxyribonucleotides. May function to provide a pool of deoxyribonucleotide precursors for DNA repair during oxygen limitation and/or for immediate growth after restoration of oxygen.</text>
</comment>
<evidence type="ECO:0000256" key="1">
    <source>
        <dbReference type="ARBA" id="ARBA00001922"/>
    </source>
</evidence>
<dbReference type="Pfam" id="PF14528">
    <property type="entry name" value="LAGLIDADG_3"/>
    <property type="match status" value="1"/>
</dbReference>
<feature type="domain" description="DOD-type homing endonuclease" evidence="16">
    <location>
        <begin position="100"/>
        <end position="244"/>
    </location>
</feature>
<dbReference type="PRINTS" id="PR00379">
    <property type="entry name" value="INTEIN"/>
</dbReference>
<evidence type="ECO:0000256" key="5">
    <source>
        <dbReference type="ARBA" id="ARBA00022628"/>
    </source>
</evidence>
<accession>A0A3P3UH39</accession>
<comment type="cofactor">
    <cofactor evidence="1 15">
        <name>adenosylcob(III)alamin</name>
        <dbReference type="ChEBI" id="CHEBI:18408"/>
    </cofactor>
</comment>
<dbReference type="InterPro" id="IPR024434">
    <property type="entry name" value="TSCPD_dom"/>
</dbReference>
<keyword evidence="7 15" id="KW-0547">Nucleotide-binding</keyword>
<evidence type="ECO:0000313" key="18">
    <source>
        <dbReference type="Proteomes" id="UP000267017"/>
    </source>
</evidence>
<keyword evidence="18" id="KW-1185">Reference proteome</keyword>
<dbReference type="Pfam" id="PF12637">
    <property type="entry name" value="TSCPD"/>
    <property type="match status" value="1"/>
</dbReference>
<evidence type="ECO:0000256" key="13">
    <source>
        <dbReference type="ARBA" id="ARBA00025437"/>
    </source>
</evidence>
<keyword evidence="9" id="KW-0651">Protein splicing</keyword>
<dbReference type="InterPro" id="IPR050862">
    <property type="entry name" value="RdRp_reductase_class-2"/>
</dbReference>
<dbReference type="SUPFAM" id="SSF51998">
    <property type="entry name" value="PFL-like glycyl radical enzymes"/>
    <property type="match status" value="1"/>
</dbReference>
<evidence type="ECO:0000256" key="4">
    <source>
        <dbReference type="ARBA" id="ARBA00014409"/>
    </source>
</evidence>
<evidence type="ECO:0000259" key="16">
    <source>
        <dbReference type="PROSITE" id="PS50819"/>
    </source>
</evidence>
<proteinExistence type="inferred from homology"/>
<dbReference type="Pfam" id="PF02867">
    <property type="entry name" value="Ribonuc_red_lgC"/>
    <property type="match status" value="1"/>
</dbReference>
<evidence type="ECO:0000256" key="15">
    <source>
        <dbReference type="RuleBase" id="RU364064"/>
    </source>
</evidence>
<evidence type="ECO:0000256" key="7">
    <source>
        <dbReference type="ARBA" id="ARBA00022741"/>
    </source>
</evidence>
<evidence type="ECO:0000256" key="11">
    <source>
        <dbReference type="ARBA" id="ARBA00023157"/>
    </source>
</evidence>
<dbReference type="GO" id="GO:0004519">
    <property type="term" value="F:endonuclease activity"/>
    <property type="evidence" value="ECO:0007669"/>
    <property type="project" value="InterPro"/>
</dbReference>
<protein>
    <recommendedName>
        <fullName evidence="4 15">Vitamin B12-dependent ribonucleotide reductase</fullName>
        <ecNumber evidence="3 15">1.17.4.1</ecNumber>
    </recommendedName>
</protein>
<dbReference type="InterPro" id="IPR013344">
    <property type="entry name" value="RNR_NrdJ/NrdZ"/>
</dbReference>
<dbReference type="GO" id="GO:0071897">
    <property type="term" value="P:DNA biosynthetic process"/>
    <property type="evidence" value="ECO:0007669"/>
    <property type="project" value="UniProtKB-KW"/>
</dbReference>
<name>A0A3P3UH39_9BACL</name>
<dbReference type="InterPro" id="IPR004860">
    <property type="entry name" value="LAGLIDADG_dom"/>
</dbReference>
<dbReference type="InterPro" id="IPR030934">
    <property type="entry name" value="Intein_C"/>
</dbReference>
<dbReference type="InterPro" id="IPR006142">
    <property type="entry name" value="INTEIN"/>
</dbReference>
<dbReference type="SUPFAM" id="SSF55608">
    <property type="entry name" value="Homing endonucleases"/>
    <property type="match status" value="1"/>
</dbReference>
<keyword evidence="12 15" id="KW-0170">Cobalt</keyword>
<dbReference type="PRINTS" id="PR01183">
    <property type="entry name" value="RIBORDTASEM1"/>
</dbReference>
<gene>
    <name evidence="17" type="ORF">EHV15_21310</name>
</gene>
<dbReference type="GO" id="GO:0000166">
    <property type="term" value="F:nucleotide binding"/>
    <property type="evidence" value="ECO:0007669"/>
    <property type="project" value="UniProtKB-KW"/>
</dbReference>
<keyword evidence="8" id="KW-0068">Autocatalytic cleavage</keyword>
<evidence type="ECO:0000256" key="14">
    <source>
        <dbReference type="ARBA" id="ARBA00047754"/>
    </source>
</evidence>
<dbReference type="InterPro" id="IPR004042">
    <property type="entry name" value="Intein_endonuc_central"/>
</dbReference>
<keyword evidence="11" id="KW-1015">Disulfide bond</keyword>
<dbReference type="GO" id="GO:0004748">
    <property type="term" value="F:ribonucleoside-diphosphate reductase activity, thioredoxin disulfide as acceptor"/>
    <property type="evidence" value="ECO:0007669"/>
    <property type="project" value="UniProtKB-EC"/>
</dbReference>
<dbReference type="EC" id="1.17.4.1" evidence="3 15"/>
<evidence type="ECO:0000313" key="17">
    <source>
        <dbReference type="EMBL" id="RRJ67693.1"/>
    </source>
</evidence>
<dbReference type="PANTHER" id="PTHR43371:SF1">
    <property type="entry name" value="RIBONUCLEOSIDE-DIPHOSPHATE REDUCTASE"/>
    <property type="match status" value="1"/>
</dbReference>
<dbReference type="PROSITE" id="PS50819">
    <property type="entry name" value="INTEIN_ENDONUCLEASE"/>
    <property type="match status" value="1"/>
</dbReference>
<dbReference type="NCBIfam" id="TIGR01443">
    <property type="entry name" value="intein_Cterm"/>
    <property type="match status" value="1"/>
</dbReference>
<evidence type="ECO:0000256" key="6">
    <source>
        <dbReference type="ARBA" id="ARBA00022634"/>
    </source>
</evidence>
<dbReference type="InterPro" id="IPR027434">
    <property type="entry name" value="Homing_endonucl"/>
</dbReference>
<comment type="catalytic activity">
    <reaction evidence="14 15">
        <text>a 2'-deoxyribonucleoside 5'-diphosphate + [thioredoxin]-disulfide + H2O = a ribonucleoside 5'-diphosphate + [thioredoxin]-dithiol</text>
        <dbReference type="Rhea" id="RHEA:23252"/>
        <dbReference type="Rhea" id="RHEA-COMP:10698"/>
        <dbReference type="Rhea" id="RHEA-COMP:10700"/>
        <dbReference type="ChEBI" id="CHEBI:15377"/>
        <dbReference type="ChEBI" id="CHEBI:29950"/>
        <dbReference type="ChEBI" id="CHEBI:50058"/>
        <dbReference type="ChEBI" id="CHEBI:57930"/>
        <dbReference type="ChEBI" id="CHEBI:73316"/>
        <dbReference type="EC" id="1.17.4.1"/>
    </reaction>
</comment>
<dbReference type="AlphaFoldDB" id="A0A3P3UH39"/>
<dbReference type="Gene3D" id="3.20.70.20">
    <property type="match status" value="1"/>
</dbReference>
<keyword evidence="6 15" id="KW-0237">DNA synthesis</keyword>
<dbReference type="InterPro" id="IPR036844">
    <property type="entry name" value="Hint_dom_sf"/>
</dbReference>